<evidence type="ECO:0000313" key="2">
    <source>
        <dbReference type="EMBL" id="KID81834.1"/>
    </source>
</evidence>
<dbReference type="EMBL" id="AZNH01000117">
    <property type="protein sequence ID" value="KID81834.1"/>
    <property type="molecule type" value="Genomic_DNA"/>
</dbReference>
<feature type="region of interest" description="Disordered" evidence="1">
    <location>
        <begin position="1"/>
        <end position="34"/>
    </location>
</feature>
<name>A0A0B4HQT9_METGA</name>
<reference evidence="2 3" key="1">
    <citation type="journal article" date="2014" name="Proc. Natl. Acad. Sci. U.S.A.">
        <title>Trajectory and genomic determinants of fungal-pathogen speciation and host adaptation.</title>
        <authorList>
            <person name="Hu X."/>
            <person name="Xiao G."/>
            <person name="Zheng P."/>
            <person name="Shang Y."/>
            <person name="Su Y."/>
            <person name="Zhang X."/>
            <person name="Liu X."/>
            <person name="Zhan S."/>
            <person name="St Leger R.J."/>
            <person name="Wang C."/>
        </authorList>
    </citation>
    <scope>NUCLEOTIDE SEQUENCE [LARGE SCALE GENOMIC DNA]</scope>
    <source>
        <strain evidence="2 3">ARSEF 977</strain>
    </source>
</reference>
<keyword evidence="3" id="KW-1185">Reference proteome</keyword>
<dbReference type="AlphaFoldDB" id="A0A0B4HQT9"/>
<feature type="region of interest" description="Disordered" evidence="1">
    <location>
        <begin position="50"/>
        <end position="85"/>
    </location>
</feature>
<organism evidence="2 3">
    <name type="scientific">Metarhizium guizhouense (strain ARSEF 977)</name>
    <dbReference type="NCBI Taxonomy" id="1276136"/>
    <lineage>
        <taxon>Eukaryota</taxon>
        <taxon>Fungi</taxon>
        <taxon>Dikarya</taxon>
        <taxon>Ascomycota</taxon>
        <taxon>Pezizomycotina</taxon>
        <taxon>Sordariomycetes</taxon>
        <taxon>Hypocreomycetidae</taxon>
        <taxon>Hypocreales</taxon>
        <taxon>Clavicipitaceae</taxon>
        <taxon>Metarhizium</taxon>
    </lineage>
</organism>
<dbReference type="Proteomes" id="UP000031192">
    <property type="component" value="Unassembled WGS sequence"/>
</dbReference>
<accession>A0A0B4HQT9</accession>
<sequence>MSSNNETHGEHNNVYRISNDEHEENTNQSTKENHHYVLVEHRAEEFLEWDSQSLNQRGQDDTVSKQTGDETDGSLNKPRTGKLEKTKQGWGQITYNRLEKEADTFVFGISQMTAVVEIKTIWPEVAVPRNNLVI</sequence>
<dbReference type="HOGENOM" id="CLU_1896721_0_0_1"/>
<evidence type="ECO:0000313" key="3">
    <source>
        <dbReference type="Proteomes" id="UP000031192"/>
    </source>
</evidence>
<protein>
    <submittedName>
        <fullName evidence="2">Uncharacterized protein</fullName>
    </submittedName>
</protein>
<proteinExistence type="predicted"/>
<gene>
    <name evidence="2" type="ORF">MGU_10837</name>
</gene>
<evidence type="ECO:0000256" key="1">
    <source>
        <dbReference type="SAM" id="MobiDB-lite"/>
    </source>
</evidence>
<comment type="caution">
    <text evidence="2">The sequence shown here is derived from an EMBL/GenBank/DDBJ whole genome shotgun (WGS) entry which is preliminary data.</text>
</comment>